<keyword evidence="1" id="KW-0175">Coiled coil</keyword>
<evidence type="ECO:0000313" key="4">
    <source>
        <dbReference type="Proteomes" id="UP000276309"/>
    </source>
</evidence>
<feature type="coiled-coil region" evidence="1">
    <location>
        <begin position="18"/>
        <end position="51"/>
    </location>
</feature>
<dbReference type="PROSITE" id="PS51257">
    <property type="entry name" value="PROKAR_LIPOPROTEIN"/>
    <property type="match status" value="1"/>
</dbReference>
<proteinExistence type="predicted"/>
<dbReference type="Proteomes" id="UP000276309">
    <property type="component" value="Chromosome"/>
</dbReference>
<feature type="signal peptide" evidence="2">
    <location>
        <begin position="1"/>
        <end position="21"/>
    </location>
</feature>
<evidence type="ECO:0000256" key="1">
    <source>
        <dbReference type="SAM" id="Coils"/>
    </source>
</evidence>
<dbReference type="KEGG" id="emar:D1013_05630"/>
<evidence type="ECO:0000256" key="2">
    <source>
        <dbReference type="SAM" id="SignalP"/>
    </source>
</evidence>
<keyword evidence="2" id="KW-0732">Signal</keyword>
<dbReference type="OrthoDB" id="1450382at2"/>
<keyword evidence="4" id="KW-1185">Reference proteome</keyword>
<sequence length="166" mass="18956">MKKLVTIGIVMLMGLFSCKNAAREKELIQKEEELAKKEKELEAESKEMIEKVGATELNSTVQLNLIHCENDKYTIRVDRLKSNEVRYMAWNKPKSNIDKPDLILLDGEIEKQGSGGGYHFTFTNGDMTYVIENNLMGESIDSMGVFLRILDNGKEKVYSKMKDLKN</sequence>
<gene>
    <name evidence="3" type="ORF">D1013_05630</name>
</gene>
<name>A0A3G2L3N4_9FLAO</name>
<reference evidence="3 4" key="1">
    <citation type="submission" date="2018-08" db="EMBL/GenBank/DDBJ databases">
        <title>The reduced genetic potential of extracellular carbohydrate catabolism in Euzebyella marina RN62, a Flavobacteriia bacterium isolated from the hadal water.</title>
        <authorList>
            <person name="Xue C."/>
        </authorList>
    </citation>
    <scope>NUCLEOTIDE SEQUENCE [LARGE SCALE GENOMIC DNA]</scope>
    <source>
        <strain evidence="3 4">RN62</strain>
    </source>
</reference>
<feature type="chain" id="PRO_5018072639" description="Copper resistance protein NlpE" evidence="2">
    <location>
        <begin position="22"/>
        <end position="166"/>
    </location>
</feature>
<protein>
    <recommendedName>
        <fullName evidence="5">Copper resistance protein NlpE</fullName>
    </recommendedName>
</protein>
<dbReference type="AlphaFoldDB" id="A0A3G2L3N4"/>
<organism evidence="3 4">
    <name type="scientific">Euzebyella marina</name>
    <dbReference type="NCBI Taxonomy" id="1761453"/>
    <lineage>
        <taxon>Bacteria</taxon>
        <taxon>Pseudomonadati</taxon>
        <taxon>Bacteroidota</taxon>
        <taxon>Flavobacteriia</taxon>
        <taxon>Flavobacteriales</taxon>
        <taxon>Flavobacteriaceae</taxon>
        <taxon>Euzebyella</taxon>
    </lineage>
</organism>
<dbReference type="EMBL" id="CP032050">
    <property type="protein sequence ID" value="AYN66890.1"/>
    <property type="molecule type" value="Genomic_DNA"/>
</dbReference>
<accession>A0A3G2L3N4</accession>
<dbReference type="RefSeq" id="WP_121847941.1">
    <property type="nucleotide sequence ID" value="NZ_CP032050.1"/>
</dbReference>
<evidence type="ECO:0000313" key="3">
    <source>
        <dbReference type="EMBL" id="AYN66890.1"/>
    </source>
</evidence>
<evidence type="ECO:0008006" key="5">
    <source>
        <dbReference type="Google" id="ProtNLM"/>
    </source>
</evidence>